<keyword evidence="2" id="KW-1133">Transmembrane helix</keyword>
<keyword evidence="2" id="KW-0812">Transmembrane</keyword>
<organism evidence="4 5">
    <name type="scientific">Isoptericola sediminis</name>
    <dbReference type="NCBI Taxonomy" id="2733572"/>
    <lineage>
        <taxon>Bacteria</taxon>
        <taxon>Bacillati</taxon>
        <taxon>Actinomycetota</taxon>
        <taxon>Actinomycetes</taxon>
        <taxon>Micrococcales</taxon>
        <taxon>Promicromonosporaceae</taxon>
        <taxon>Isoptericola</taxon>
    </lineage>
</organism>
<keyword evidence="2" id="KW-0472">Membrane</keyword>
<dbReference type="Proteomes" id="UP000557204">
    <property type="component" value="Unassembled WGS sequence"/>
</dbReference>
<dbReference type="InterPro" id="IPR002372">
    <property type="entry name" value="PQQ_rpt_dom"/>
</dbReference>
<sequence>MSPPHDHVRFDLVADDEGGPGDGGGTAGAGSAGEPTVPGWFSRHVGGPVRARWRATPRRLQIGIVAVTTVAVVGAAAGIAALDARADAAHAEHMAAMPGGVADLSEPLHETWRVETDDGVLAVLPDGVVVTRDGADVLGVDAATGEEVWRHELGALAECGSRSTGAAVAPSGTLVCVHGAGERTATVLDATGVVLGERDLGFANWGREIWDRDAPQILPAQDGTIAVLERATHGLALDPTDPVADLARARSEGRWQDPTVRVEDALTGEVRGEATLELRTAADLAGCATSDGPDGSSTLHVAPTLWVWGGEVHFSVCRESVALSTDGERSEPVRYPSVDGGFVQPVEGGTRLVDASGDVERTIPGAVVEPTVVDGTTGPRLVLVEEGRLAGLGDGDRLWTADAEEIDGYLARADGVAVLLLDDGTVSAVDLGTGDVRWTRDDLSPGDHGGVHGAATDGSIALLTVTGGPLTDLVAVDLDDGRTVWSTTADARYGSVSVVAGRPVLVDAMGGGFVTTVDGVQVETADAALVGLAPEVLGVG</sequence>
<feature type="compositionally biased region" description="Gly residues" evidence="1">
    <location>
        <begin position="20"/>
        <end position="31"/>
    </location>
</feature>
<dbReference type="Gene3D" id="2.40.10.480">
    <property type="match status" value="1"/>
</dbReference>
<gene>
    <name evidence="4" type="ORF">HLI28_03970</name>
</gene>
<feature type="region of interest" description="Disordered" evidence="1">
    <location>
        <begin position="11"/>
        <end position="37"/>
    </location>
</feature>
<dbReference type="Gene3D" id="2.130.10.10">
    <property type="entry name" value="YVTN repeat-like/Quinoprotein amine dehydrogenase"/>
    <property type="match status" value="1"/>
</dbReference>
<evidence type="ECO:0000256" key="1">
    <source>
        <dbReference type="SAM" id="MobiDB-lite"/>
    </source>
</evidence>
<feature type="transmembrane region" description="Helical" evidence="2">
    <location>
        <begin position="60"/>
        <end position="82"/>
    </location>
</feature>
<dbReference type="SMART" id="SM00564">
    <property type="entry name" value="PQQ"/>
    <property type="match status" value="3"/>
</dbReference>
<accession>A0A849K3T1</accession>
<evidence type="ECO:0000313" key="4">
    <source>
        <dbReference type="EMBL" id="NNU26699.1"/>
    </source>
</evidence>
<protein>
    <submittedName>
        <fullName evidence="4">PQQ-binding-like beta-propeller repeat protein</fullName>
    </submittedName>
</protein>
<name>A0A849K3T1_9MICO</name>
<feature type="domain" description="Pyrrolo-quinoline quinone repeat" evidence="3">
    <location>
        <begin position="377"/>
        <end position="511"/>
    </location>
</feature>
<evidence type="ECO:0000313" key="5">
    <source>
        <dbReference type="Proteomes" id="UP000557204"/>
    </source>
</evidence>
<dbReference type="AlphaFoldDB" id="A0A849K3T1"/>
<reference evidence="4 5" key="1">
    <citation type="submission" date="2020-05" db="EMBL/GenBank/DDBJ databases">
        <title>Genome sequence of Isoptericola sp. JC619 isolated from Chilika lagoon, India.</title>
        <authorList>
            <person name="Kumar D."/>
            <person name="Appam K."/>
            <person name="Gandham S."/>
            <person name="Uppada J."/>
            <person name="Sasikala C."/>
            <person name="Venkata Ramana C."/>
        </authorList>
    </citation>
    <scope>NUCLEOTIDE SEQUENCE [LARGE SCALE GENOMIC DNA]</scope>
    <source>
        <strain evidence="4 5">JC619</strain>
    </source>
</reference>
<dbReference type="Pfam" id="PF13360">
    <property type="entry name" value="PQQ_2"/>
    <property type="match status" value="2"/>
</dbReference>
<evidence type="ECO:0000259" key="3">
    <source>
        <dbReference type="Pfam" id="PF13360"/>
    </source>
</evidence>
<dbReference type="InterPro" id="IPR018391">
    <property type="entry name" value="PQQ_b-propeller_rpt"/>
</dbReference>
<proteinExistence type="predicted"/>
<evidence type="ECO:0000256" key="2">
    <source>
        <dbReference type="SAM" id="Phobius"/>
    </source>
</evidence>
<dbReference type="EMBL" id="JABFAJ010000007">
    <property type="protein sequence ID" value="NNU26699.1"/>
    <property type="molecule type" value="Genomic_DNA"/>
</dbReference>
<feature type="domain" description="Pyrrolo-quinoline quinone repeat" evidence="3">
    <location>
        <begin position="110"/>
        <end position="222"/>
    </location>
</feature>
<keyword evidence="5" id="KW-1185">Reference proteome</keyword>
<dbReference type="RefSeq" id="WP_171246212.1">
    <property type="nucleotide sequence ID" value="NZ_JABFAJ010000007.1"/>
</dbReference>
<dbReference type="InterPro" id="IPR015943">
    <property type="entry name" value="WD40/YVTN_repeat-like_dom_sf"/>
</dbReference>
<dbReference type="SUPFAM" id="SSF50998">
    <property type="entry name" value="Quinoprotein alcohol dehydrogenase-like"/>
    <property type="match status" value="1"/>
</dbReference>
<dbReference type="InterPro" id="IPR011047">
    <property type="entry name" value="Quinoprotein_ADH-like_sf"/>
</dbReference>
<comment type="caution">
    <text evidence="4">The sequence shown here is derived from an EMBL/GenBank/DDBJ whole genome shotgun (WGS) entry which is preliminary data.</text>
</comment>